<dbReference type="InterPro" id="IPR039426">
    <property type="entry name" value="TonB-dep_rcpt-like"/>
</dbReference>
<keyword evidence="7 8" id="KW-0998">Cell outer membrane</keyword>
<evidence type="ECO:0000256" key="8">
    <source>
        <dbReference type="PROSITE-ProRule" id="PRU01360"/>
    </source>
</evidence>
<keyword evidence="6 8" id="KW-0472">Membrane</keyword>
<feature type="signal peptide" evidence="11">
    <location>
        <begin position="1"/>
        <end position="28"/>
    </location>
</feature>
<evidence type="ECO:0000256" key="1">
    <source>
        <dbReference type="ARBA" id="ARBA00004571"/>
    </source>
</evidence>
<evidence type="ECO:0000256" key="9">
    <source>
        <dbReference type="RuleBase" id="RU003357"/>
    </source>
</evidence>
<feature type="domain" description="TonB-dependent receptor-like beta-barrel" evidence="12">
    <location>
        <begin position="242"/>
        <end position="707"/>
    </location>
</feature>
<gene>
    <name evidence="14" type="ORF">WG926_01220</name>
</gene>
<keyword evidence="3 8" id="KW-1134">Transmembrane beta strand</keyword>
<protein>
    <submittedName>
        <fullName evidence="14">TonB-dependent receptor</fullName>
    </submittedName>
</protein>
<keyword evidence="15" id="KW-1185">Reference proteome</keyword>
<dbReference type="EMBL" id="JBBKTW010000001">
    <property type="protein sequence ID" value="MEN2986905.1"/>
    <property type="molecule type" value="Genomic_DNA"/>
</dbReference>
<feature type="domain" description="TonB-dependent receptor plug" evidence="13">
    <location>
        <begin position="76"/>
        <end position="175"/>
    </location>
</feature>
<comment type="caution">
    <text evidence="14">The sequence shown here is derived from an EMBL/GenBank/DDBJ whole genome shotgun (WGS) entry which is preliminary data.</text>
</comment>
<dbReference type="PANTHER" id="PTHR30069">
    <property type="entry name" value="TONB-DEPENDENT OUTER MEMBRANE RECEPTOR"/>
    <property type="match status" value="1"/>
</dbReference>
<sequence length="743" mass="78655">MLRTARRTALFCTTAISAVTMGCAVAVAEEPQAGSAPAALPGLVVTAASPIARDGAVVADDGLPGLSPVTAGSFVPVTLVDRDQLDFDAGRTLGDVLDAEPGITASSFAPGASRPVIRGLDSERVRVQENGIGAHDVSALGEDHGVPIDPLAAERVEVIRGPATLRWGSQAIGGVVDVSNDRIPVDIAPGQSRGRVQGGFGSTAEDLDGAVSLTTRHGGVALHADAFGRRAGDYDLPDGGTQANSSVKADGQSIGGSYIFDNGYIGTSLSRYGSVYDIPGGEEAELQTRIDMEQVTWRGLGEYRPERGWLSAVRVWAGYSRYDHDEIGLAHEHEHEDDHDDHDHDHDHDDDHDEHDEAEEGAHVHGSYASRDWEGRIELQHVPVATAAGPLDGALGLQLTHQKLTTTGEADELLAPAETLAVAGYVFEELALGGGLRLQAAGRLERTRVTGQAADFPADLLPGADDPALSSARKDFLAGSGSIGVLQDLPHGLVARATAQYVERAPSAAELFSKGSHHASGTFEIGNPGLDTEAATTLEIGLARDTGRLRFDAAAFYTRFDGFIYKRLTGVTCDEDFASCGGSDGEFDQVAYSQQDAVFYGTELKARFDLADLAGGVIGLDGRYDLVHAEFDGGDNVPRIPPQRLGGGIWWADDAWWARVGILHAFDQTRMSVNETSTDGYDMLEAELSYTTAFTSGGVPTLVTFGVKGTNLLDEEIRNAVSFKKDEVLAPGRGVRAFASLKF</sequence>
<evidence type="ECO:0000259" key="12">
    <source>
        <dbReference type="Pfam" id="PF00593"/>
    </source>
</evidence>
<keyword evidence="14" id="KW-0675">Receptor</keyword>
<evidence type="ECO:0000256" key="11">
    <source>
        <dbReference type="SAM" id="SignalP"/>
    </source>
</evidence>
<dbReference type="InterPro" id="IPR012910">
    <property type="entry name" value="Plug_dom"/>
</dbReference>
<feature type="compositionally biased region" description="Acidic residues" evidence="10">
    <location>
        <begin position="350"/>
        <end position="359"/>
    </location>
</feature>
<evidence type="ECO:0000256" key="10">
    <source>
        <dbReference type="SAM" id="MobiDB-lite"/>
    </source>
</evidence>
<name>A0ABU9YDP7_9PROT</name>
<evidence type="ECO:0000256" key="5">
    <source>
        <dbReference type="ARBA" id="ARBA00023077"/>
    </source>
</evidence>
<dbReference type="InterPro" id="IPR037066">
    <property type="entry name" value="Plug_dom_sf"/>
</dbReference>
<accession>A0ABU9YDP7</accession>
<feature type="chain" id="PRO_5045177491" evidence="11">
    <location>
        <begin position="29"/>
        <end position="743"/>
    </location>
</feature>
<dbReference type="PROSITE" id="PS52016">
    <property type="entry name" value="TONB_DEPENDENT_REC_3"/>
    <property type="match status" value="1"/>
</dbReference>
<dbReference type="Pfam" id="PF07715">
    <property type="entry name" value="Plug"/>
    <property type="match status" value="1"/>
</dbReference>
<evidence type="ECO:0000256" key="6">
    <source>
        <dbReference type="ARBA" id="ARBA00023136"/>
    </source>
</evidence>
<dbReference type="PROSITE" id="PS51257">
    <property type="entry name" value="PROKAR_LIPOPROTEIN"/>
    <property type="match status" value="1"/>
</dbReference>
<dbReference type="Proteomes" id="UP001413721">
    <property type="component" value="Unassembled WGS sequence"/>
</dbReference>
<keyword evidence="4 8" id="KW-0812">Transmembrane</keyword>
<dbReference type="Gene3D" id="2.170.130.10">
    <property type="entry name" value="TonB-dependent receptor, plug domain"/>
    <property type="match status" value="1"/>
</dbReference>
<feature type="region of interest" description="Disordered" evidence="10">
    <location>
        <begin position="333"/>
        <end position="365"/>
    </location>
</feature>
<organism evidence="14 15">
    <name type="scientific">Tistrella arctica</name>
    <dbReference type="NCBI Taxonomy" id="3133430"/>
    <lineage>
        <taxon>Bacteria</taxon>
        <taxon>Pseudomonadati</taxon>
        <taxon>Pseudomonadota</taxon>
        <taxon>Alphaproteobacteria</taxon>
        <taxon>Geminicoccales</taxon>
        <taxon>Geminicoccaceae</taxon>
        <taxon>Tistrella</taxon>
    </lineage>
</organism>
<evidence type="ECO:0000259" key="13">
    <source>
        <dbReference type="Pfam" id="PF07715"/>
    </source>
</evidence>
<feature type="compositionally biased region" description="Basic and acidic residues" evidence="10">
    <location>
        <begin position="333"/>
        <end position="349"/>
    </location>
</feature>
<dbReference type="Pfam" id="PF00593">
    <property type="entry name" value="TonB_dep_Rec_b-barrel"/>
    <property type="match status" value="1"/>
</dbReference>
<evidence type="ECO:0000256" key="7">
    <source>
        <dbReference type="ARBA" id="ARBA00023237"/>
    </source>
</evidence>
<dbReference type="PANTHER" id="PTHR30069:SF40">
    <property type="entry name" value="TONB-DEPENDENT RECEPTOR NMB0964-RELATED"/>
    <property type="match status" value="1"/>
</dbReference>
<evidence type="ECO:0000256" key="2">
    <source>
        <dbReference type="ARBA" id="ARBA00022448"/>
    </source>
</evidence>
<comment type="similarity">
    <text evidence="8 9">Belongs to the TonB-dependent receptor family.</text>
</comment>
<evidence type="ECO:0000313" key="15">
    <source>
        <dbReference type="Proteomes" id="UP001413721"/>
    </source>
</evidence>
<dbReference type="Gene3D" id="2.40.170.20">
    <property type="entry name" value="TonB-dependent receptor, beta-barrel domain"/>
    <property type="match status" value="1"/>
</dbReference>
<evidence type="ECO:0000256" key="4">
    <source>
        <dbReference type="ARBA" id="ARBA00022692"/>
    </source>
</evidence>
<keyword evidence="2 8" id="KW-0813">Transport</keyword>
<dbReference type="RefSeq" id="WP_345936612.1">
    <property type="nucleotide sequence ID" value="NZ_JBBKTW010000001.1"/>
</dbReference>
<reference evidence="14 15" key="1">
    <citation type="submission" date="2024-03" db="EMBL/GenBank/DDBJ databases">
        <title>High-quality draft genome sequencing of Tistrella sp. BH-R2-4.</title>
        <authorList>
            <person name="Dong C."/>
        </authorList>
    </citation>
    <scope>NUCLEOTIDE SEQUENCE [LARGE SCALE GENOMIC DNA]</scope>
    <source>
        <strain evidence="14 15">BH-R2-4</strain>
    </source>
</reference>
<dbReference type="InterPro" id="IPR036942">
    <property type="entry name" value="Beta-barrel_TonB_sf"/>
</dbReference>
<comment type="subcellular location">
    <subcellularLocation>
        <location evidence="1 8">Cell outer membrane</location>
        <topology evidence="1 8">Multi-pass membrane protein</topology>
    </subcellularLocation>
</comment>
<dbReference type="InterPro" id="IPR000531">
    <property type="entry name" value="Beta-barrel_TonB"/>
</dbReference>
<keyword evidence="5 9" id="KW-0798">TonB box</keyword>
<keyword evidence="11" id="KW-0732">Signal</keyword>
<dbReference type="SUPFAM" id="SSF56935">
    <property type="entry name" value="Porins"/>
    <property type="match status" value="1"/>
</dbReference>
<evidence type="ECO:0000313" key="14">
    <source>
        <dbReference type="EMBL" id="MEN2986905.1"/>
    </source>
</evidence>
<proteinExistence type="inferred from homology"/>
<evidence type="ECO:0000256" key="3">
    <source>
        <dbReference type="ARBA" id="ARBA00022452"/>
    </source>
</evidence>